<evidence type="ECO:0000313" key="12">
    <source>
        <dbReference type="Proteomes" id="UP000542674"/>
    </source>
</evidence>
<keyword evidence="2 6" id="KW-0645">Protease</keyword>
<dbReference type="PROSITE" id="PS00138">
    <property type="entry name" value="SUBTILASE_SER"/>
    <property type="match status" value="1"/>
</dbReference>
<dbReference type="PROSITE" id="PS51892">
    <property type="entry name" value="SUBTILASE"/>
    <property type="match status" value="1"/>
</dbReference>
<evidence type="ECO:0000256" key="3">
    <source>
        <dbReference type="ARBA" id="ARBA00022801"/>
    </source>
</evidence>
<dbReference type="InterPro" id="IPR015500">
    <property type="entry name" value="Peptidase_S8_subtilisin-rel"/>
</dbReference>
<dbReference type="SUPFAM" id="SSF52743">
    <property type="entry name" value="Subtilisin-like"/>
    <property type="match status" value="1"/>
</dbReference>
<feature type="active site" description="Charge relay system" evidence="5 6">
    <location>
        <position position="479"/>
    </location>
</feature>
<evidence type="ECO:0000256" key="8">
    <source>
        <dbReference type="SAM" id="MobiDB-lite"/>
    </source>
</evidence>
<evidence type="ECO:0000256" key="2">
    <source>
        <dbReference type="ARBA" id="ARBA00022670"/>
    </source>
</evidence>
<comment type="similarity">
    <text evidence="1 6 7">Belongs to the peptidase S8 family.</text>
</comment>
<dbReference type="Gene3D" id="3.40.50.200">
    <property type="entry name" value="Peptidase S8/S53 domain"/>
    <property type="match status" value="1"/>
</dbReference>
<accession>A0A7W7T7M3</accession>
<dbReference type="GO" id="GO:0016485">
    <property type="term" value="P:protein processing"/>
    <property type="evidence" value="ECO:0007669"/>
    <property type="project" value="TreeGrafter"/>
</dbReference>
<evidence type="ECO:0000256" key="9">
    <source>
        <dbReference type="SAM" id="SignalP"/>
    </source>
</evidence>
<dbReference type="Proteomes" id="UP000542674">
    <property type="component" value="Unassembled WGS sequence"/>
</dbReference>
<dbReference type="PRINTS" id="PR00723">
    <property type="entry name" value="SUBTILISIN"/>
</dbReference>
<dbReference type="GO" id="GO:0016020">
    <property type="term" value="C:membrane"/>
    <property type="evidence" value="ECO:0007669"/>
    <property type="project" value="TreeGrafter"/>
</dbReference>
<feature type="region of interest" description="Disordered" evidence="8">
    <location>
        <begin position="115"/>
        <end position="141"/>
    </location>
</feature>
<reference evidence="11 12" key="1">
    <citation type="submission" date="2020-08" db="EMBL/GenBank/DDBJ databases">
        <title>Sequencing the genomes of 1000 actinobacteria strains.</title>
        <authorList>
            <person name="Klenk H.-P."/>
        </authorList>
    </citation>
    <scope>NUCLEOTIDE SEQUENCE [LARGE SCALE GENOMIC DNA]</scope>
    <source>
        <strain evidence="11 12">DSM 45084</strain>
    </source>
</reference>
<dbReference type="InterPro" id="IPR023827">
    <property type="entry name" value="Peptidase_S8_Asp-AS"/>
</dbReference>
<dbReference type="RefSeq" id="WP_312865841.1">
    <property type="nucleotide sequence ID" value="NZ_BAABAI010000041.1"/>
</dbReference>
<keyword evidence="12" id="KW-1185">Reference proteome</keyword>
<name>A0A7W7T7M3_9PSEU</name>
<evidence type="ECO:0000256" key="4">
    <source>
        <dbReference type="ARBA" id="ARBA00022825"/>
    </source>
</evidence>
<dbReference type="InterPro" id="IPR036852">
    <property type="entry name" value="Peptidase_S8/S53_dom_sf"/>
</dbReference>
<evidence type="ECO:0000256" key="6">
    <source>
        <dbReference type="PROSITE-ProRule" id="PRU01240"/>
    </source>
</evidence>
<evidence type="ECO:0000256" key="5">
    <source>
        <dbReference type="PIRSR" id="PIRSR615500-1"/>
    </source>
</evidence>
<sequence length="576" mass="59903">MRTGRTVPAALAVAAALVVATGQPALAVERTDYTVLVEDGASRDAAVAAIAAAGGEVTRENKAVGLLTVTAPKTGFAQRVSASDAVLGAAAVRPLGSAAPGRGKSNRDMRVVERENEATAGVPGTAAKKKPSPTPAAGLDPLDDKLWGLKLVRSDLARDRQPGDKRVSVGILDTGIDGSHPDIAPNFDKARSRNFTVDLPTDEAGNEVDGPCEFRGCVDPADWDDDGHGTHVAGTIGAAANGFGVSGVAPGVTLVNIRGGQDSGYFFLQPVVDALTYGADIGLDVINMSFYVDPWYYNCAANPADSPEAQLTQRTAIAAVTRAINYAHRKGVTLVAAGGNNHEDLGNPRPDATSPNFPTGAAYPRTIDNKSCVHLPTESDHVLAISSLGPSGLKADYSNYGTEQTDLSAPGGYFRDYFGTDRYRTNENSIRSTYPRNVALAAGAIDAAGNVTPAGEAAGVAKYCQGATCGYYQYLQGTSMAAPHASGVAALVVSQYGRKDRAHPGTLTLDPDKVAKVLVKTATQRPCPTPRTVSYENVGRSPEFTATCVGDTRFNGFYGHGIVDAFGAVTRGGDFL</sequence>
<keyword evidence="9" id="KW-0732">Signal</keyword>
<dbReference type="PANTHER" id="PTHR42884:SF14">
    <property type="entry name" value="NEUROENDOCRINE CONVERTASE 1"/>
    <property type="match status" value="1"/>
</dbReference>
<dbReference type="InterPro" id="IPR022398">
    <property type="entry name" value="Peptidase_S8_His-AS"/>
</dbReference>
<dbReference type="EMBL" id="JACHJS010000001">
    <property type="protein sequence ID" value="MBB4968092.1"/>
    <property type="molecule type" value="Genomic_DNA"/>
</dbReference>
<dbReference type="InterPro" id="IPR023828">
    <property type="entry name" value="Peptidase_S8_Ser-AS"/>
</dbReference>
<dbReference type="PROSITE" id="PS00136">
    <property type="entry name" value="SUBTILASE_ASP"/>
    <property type="match status" value="1"/>
</dbReference>
<dbReference type="AlphaFoldDB" id="A0A7W7T7M3"/>
<feature type="domain" description="Peptidase S8/S53" evidence="10">
    <location>
        <begin position="165"/>
        <end position="561"/>
    </location>
</feature>
<comment type="caution">
    <text evidence="11">The sequence shown here is derived from an EMBL/GenBank/DDBJ whole genome shotgun (WGS) entry which is preliminary data.</text>
</comment>
<dbReference type="GO" id="GO:0004252">
    <property type="term" value="F:serine-type endopeptidase activity"/>
    <property type="evidence" value="ECO:0007669"/>
    <property type="project" value="UniProtKB-UniRule"/>
</dbReference>
<keyword evidence="3 6" id="KW-0378">Hydrolase</keyword>
<dbReference type="PANTHER" id="PTHR42884">
    <property type="entry name" value="PROPROTEIN CONVERTASE SUBTILISIN/KEXIN-RELATED"/>
    <property type="match status" value="1"/>
</dbReference>
<feature type="chain" id="PRO_5030842998" evidence="9">
    <location>
        <begin position="28"/>
        <end position="576"/>
    </location>
</feature>
<dbReference type="InterPro" id="IPR000209">
    <property type="entry name" value="Peptidase_S8/S53_dom"/>
</dbReference>
<evidence type="ECO:0000256" key="1">
    <source>
        <dbReference type="ARBA" id="ARBA00011073"/>
    </source>
</evidence>
<feature type="signal peptide" evidence="9">
    <location>
        <begin position="1"/>
        <end position="27"/>
    </location>
</feature>
<dbReference type="Pfam" id="PF00082">
    <property type="entry name" value="Peptidase_S8"/>
    <property type="match status" value="1"/>
</dbReference>
<feature type="active site" description="Charge relay system" evidence="5 6">
    <location>
        <position position="228"/>
    </location>
</feature>
<gene>
    <name evidence="11" type="ORF">F4559_005451</name>
</gene>
<dbReference type="PROSITE" id="PS00137">
    <property type="entry name" value="SUBTILASE_HIS"/>
    <property type="match status" value="1"/>
</dbReference>
<organism evidence="11 12">
    <name type="scientific">Saccharothrix violaceirubra</name>
    <dbReference type="NCBI Taxonomy" id="413306"/>
    <lineage>
        <taxon>Bacteria</taxon>
        <taxon>Bacillati</taxon>
        <taxon>Actinomycetota</taxon>
        <taxon>Actinomycetes</taxon>
        <taxon>Pseudonocardiales</taxon>
        <taxon>Pseudonocardiaceae</taxon>
        <taxon>Saccharothrix</taxon>
    </lineage>
</organism>
<evidence type="ECO:0000313" key="11">
    <source>
        <dbReference type="EMBL" id="MBB4968092.1"/>
    </source>
</evidence>
<proteinExistence type="inferred from homology"/>
<evidence type="ECO:0000256" key="7">
    <source>
        <dbReference type="RuleBase" id="RU003355"/>
    </source>
</evidence>
<feature type="active site" description="Charge relay system" evidence="5 6">
    <location>
        <position position="173"/>
    </location>
</feature>
<protein>
    <submittedName>
        <fullName evidence="11">Subtilisin family serine protease</fullName>
    </submittedName>
</protein>
<keyword evidence="4 6" id="KW-0720">Serine protease</keyword>
<evidence type="ECO:0000259" key="10">
    <source>
        <dbReference type="Pfam" id="PF00082"/>
    </source>
</evidence>